<name>A0A345Y8V8_9NEIS</name>
<dbReference type="SFLD" id="SFLDF00027">
    <property type="entry name" value="p-type_atpase"/>
    <property type="match status" value="1"/>
</dbReference>
<evidence type="ECO:0000256" key="5">
    <source>
        <dbReference type="ARBA" id="ARBA00022553"/>
    </source>
</evidence>
<keyword evidence="17" id="KW-0378">Hydrolase</keyword>
<dbReference type="GO" id="GO:0005524">
    <property type="term" value="F:ATP binding"/>
    <property type="evidence" value="ECO:0007669"/>
    <property type="project" value="UniProtKB-UniRule"/>
</dbReference>
<proteinExistence type="inferred from homology"/>
<dbReference type="InterPro" id="IPR044492">
    <property type="entry name" value="P_typ_ATPase_HD_dom"/>
</dbReference>
<sequence length="827" mass="87904">MSEPCFHCGLPVPARADFPIHYRERTEQTCCAGCQAVAATIIDSGLSDYYAHRTEGATKAEPLPQDLLEQIRLYDNETLQKSFVKVEDGQLREAALILEGITCAACVWLNEQQIMRLPGVVSVDINYSSHRARVRWDNSRVRLSQILEAIAAIGYRAHPYDAARQEALAQKERKAALNRLWVAGLSMMQVMMYAVPVYMSAAGEIDAESLWLLHWASFALTLPVVAYSALPFYQGTWRDLKARRLGMDVPVAVGVLAAFSASSWALFNRIDHGIYFDSVSMFVFLLLGGRYLEGIARRRAGEATDSLVKLLPAFAHRIQGWPSSRDAHEAPVAELAVGDVLLVKPGETIAADGVVLCGASAVNEALLTGESRPIDKRPDDALIAGSINLASPLYIKVTQTGQDTRLSAIVRLLDNALAEKPRLARLADRFAAYFVAALLVAALATYLFWLPADADRALWITVAVLVVSCPCALSLATPAALTAATGHLATLGVLTTRGHAIETLARVDDIVFDKTGTLTYGEPKLVATHAFDGCAASMLAIAQALEAGSEHPIARALLAAPCSEARPTLAELGNLPGHGVEGVIDGQAWRLGRAEFVEELAGALPGALSDWHDGATVIALGNGDGWQALFALADTPRADAQTLVKTLKAQGKTVHLLSGDADGAVAALAKTLAIEEHTARATPEDKLGYVGALQAQGRRVLMVGDGVNDAPVLARADVSLAMGGGTDVARASGDMVLVNDSLAALPAAMALSKKTLAVIRQNLIWATGYNLVALPLAMAGHVTPWLASLGMALSSLLVVGNALRLVRRRADAKPEATPAAEPIVNGL</sequence>
<feature type="transmembrane region" description="Helical" evidence="15">
    <location>
        <begin position="762"/>
        <end position="779"/>
    </location>
</feature>
<dbReference type="SUPFAM" id="SSF56784">
    <property type="entry name" value="HAD-like"/>
    <property type="match status" value="1"/>
</dbReference>
<keyword evidence="10" id="KW-0460">Magnesium</keyword>
<evidence type="ECO:0000256" key="4">
    <source>
        <dbReference type="ARBA" id="ARBA00022475"/>
    </source>
</evidence>
<dbReference type="InterPro" id="IPR027256">
    <property type="entry name" value="P-typ_ATPase_IB"/>
</dbReference>
<dbReference type="InterPro" id="IPR021993">
    <property type="entry name" value="ATPase-cat-bd"/>
</dbReference>
<dbReference type="Proteomes" id="UP000254537">
    <property type="component" value="Chromosome"/>
</dbReference>
<evidence type="ECO:0000256" key="7">
    <source>
        <dbReference type="ARBA" id="ARBA00022723"/>
    </source>
</evidence>
<evidence type="ECO:0000256" key="3">
    <source>
        <dbReference type="ARBA" id="ARBA00022448"/>
    </source>
</evidence>
<feature type="transmembrane region" description="Helical" evidence="15">
    <location>
        <begin position="180"/>
        <end position="199"/>
    </location>
</feature>
<keyword evidence="12 15" id="KW-1133">Transmembrane helix</keyword>
<dbReference type="NCBIfam" id="TIGR01494">
    <property type="entry name" value="ATPase_P-type"/>
    <property type="match status" value="1"/>
</dbReference>
<evidence type="ECO:0000259" key="16">
    <source>
        <dbReference type="PROSITE" id="PS50846"/>
    </source>
</evidence>
<keyword evidence="8 15" id="KW-0547">Nucleotide-binding</keyword>
<dbReference type="InterPro" id="IPR036412">
    <property type="entry name" value="HAD-like_sf"/>
</dbReference>
<dbReference type="Gene3D" id="3.40.50.1000">
    <property type="entry name" value="HAD superfamily/HAD-like"/>
    <property type="match status" value="1"/>
</dbReference>
<dbReference type="Gene3D" id="3.40.1110.10">
    <property type="entry name" value="Calcium-transporting ATPase, cytoplasmic domain N"/>
    <property type="match status" value="1"/>
</dbReference>
<evidence type="ECO:0000256" key="12">
    <source>
        <dbReference type="ARBA" id="ARBA00022989"/>
    </source>
</evidence>
<dbReference type="CDD" id="cd00371">
    <property type="entry name" value="HMA"/>
    <property type="match status" value="1"/>
</dbReference>
<dbReference type="Pfam" id="PF12156">
    <property type="entry name" value="ATPase-cat_bd"/>
    <property type="match status" value="1"/>
</dbReference>
<feature type="transmembrane region" description="Helical" evidence="15">
    <location>
        <begin position="273"/>
        <end position="292"/>
    </location>
</feature>
<dbReference type="EC" id="3.6.3.3" evidence="17"/>
<dbReference type="PROSITE" id="PS00154">
    <property type="entry name" value="ATPASE_E1_E2"/>
    <property type="match status" value="1"/>
</dbReference>
<dbReference type="InterPro" id="IPR023298">
    <property type="entry name" value="ATPase_P-typ_TM_dom_sf"/>
</dbReference>
<dbReference type="SUPFAM" id="SSF55008">
    <property type="entry name" value="HMA, heavy metal-associated domain"/>
    <property type="match status" value="1"/>
</dbReference>
<keyword evidence="14 15" id="KW-0472">Membrane</keyword>
<feature type="transmembrane region" description="Helical" evidence="15">
    <location>
        <begin position="785"/>
        <end position="803"/>
    </location>
</feature>
<evidence type="ECO:0000256" key="14">
    <source>
        <dbReference type="ARBA" id="ARBA00023136"/>
    </source>
</evidence>
<dbReference type="EMBL" id="CP031337">
    <property type="protein sequence ID" value="AXK40360.1"/>
    <property type="molecule type" value="Genomic_DNA"/>
</dbReference>
<evidence type="ECO:0000256" key="1">
    <source>
        <dbReference type="ARBA" id="ARBA00004651"/>
    </source>
</evidence>
<feature type="transmembrane region" description="Helical" evidence="15">
    <location>
        <begin position="430"/>
        <end position="451"/>
    </location>
</feature>
<dbReference type="PANTHER" id="PTHR43520:SF5">
    <property type="entry name" value="CATION-TRANSPORTING P-TYPE ATPASE-RELATED"/>
    <property type="match status" value="1"/>
</dbReference>
<evidence type="ECO:0000256" key="10">
    <source>
        <dbReference type="ARBA" id="ARBA00022842"/>
    </source>
</evidence>
<evidence type="ECO:0000256" key="6">
    <source>
        <dbReference type="ARBA" id="ARBA00022692"/>
    </source>
</evidence>
<dbReference type="GO" id="GO:0005886">
    <property type="term" value="C:plasma membrane"/>
    <property type="evidence" value="ECO:0007669"/>
    <property type="project" value="UniProtKB-SubCell"/>
</dbReference>
<evidence type="ECO:0000256" key="11">
    <source>
        <dbReference type="ARBA" id="ARBA00022967"/>
    </source>
</evidence>
<keyword evidence="3" id="KW-0813">Transport</keyword>
<dbReference type="NCBIfam" id="TIGR01525">
    <property type="entry name" value="ATPase-IB_hvy"/>
    <property type="match status" value="1"/>
</dbReference>
<dbReference type="Pfam" id="PF00403">
    <property type="entry name" value="HMA"/>
    <property type="match status" value="1"/>
</dbReference>
<dbReference type="InterPro" id="IPR006121">
    <property type="entry name" value="HMA_dom"/>
</dbReference>
<dbReference type="InterPro" id="IPR023299">
    <property type="entry name" value="ATPase_P-typ_cyto_dom_N"/>
</dbReference>
<evidence type="ECO:0000256" key="9">
    <source>
        <dbReference type="ARBA" id="ARBA00022840"/>
    </source>
</evidence>
<comment type="similarity">
    <text evidence="2 15">Belongs to the cation transport ATPase (P-type) (TC 3.A.3) family. Type IB subfamily.</text>
</comment>
<keyword evidence="9 15" id="KW-0067">ATP-binding</keyword>
<dbReference type="GO" id="GO:0043682">
    <property type="term" value="F:P-type divalent copper transporter activity"/>
    <property type="evidence" value="ECO:0007669"/>
    <property type="project" value="TreeGrafter"/>
</dbReference>
<dbReference type="FunFam" id="2.70.150.10:FF:000002">
    <property type="entry name" value="Copper-transporting ATPase 1, putative"/>
    <property type="match status" value="1"/>
</dbReference>
<dbReference type="SUPFAM" id="SSF81665">
    <property type="entry name" value="Calcium ATPase, transmembrane domain M"/>
    <property type="match status" value="1"/>
</dbReference>
<dbReference type="AlphaFoldDB" id="A0A345Y8V8"/>
<dbReference type="InterPro" id="IPR018303">
    <property type="entry name" value="ATPase_P-typ_P_site"/>
</dbReference>
<dbReference type="GO" id="GO:0055070">
    <property type="term" value="P:copper ion homeostasis"/>
    <property type="evidence" value="ECO:0007669"/>
    <property type="project" value="TreeGrafter"/>
</dbReference>
<dbReference type="SUPFAM" id="SSF81653">
    <property type="entry name" value="Calcium ATPase, transduction domain A"/>
    <property type="match status" value="1"/>
</dbReference>
<dbReference type="PRINTS" id="PR00119">
    <property type="entry name" value="CATATPASE"/>
</dbReference>
<evidence type="ECO:0000313" key="18">
    <source>
        <dbReference type="Proteomes" id="UP000254537"/>
    </source>
</evidence>
<dbReference type="SFLD" id="SFLDG00002">
    <property type="entry name" value="C1.7:_P-type_atpase_like"/>
    <property type="match status" value="1"/>
</dbReference>
<dbReference type="Pfam" id="PF00122">
    <property type="entry name" value="E1-E2_ATPase"/>
    <property type="match status" value="1"/>
</dbReference>
<dbReference type="PANTHER" id="PTHR43520">
    <property type="entry name" value="ATP7, ISOFORM B"/>
    <property type="match status" value="1"/>
</dbReference>
<dbReference type="KEGG" id="ccah:DWG20_13500"/>
<dbReference type="CDD" id="cd02079">
    <property type="entry name" value="P-type_ATPase_HM"/>
    <property type="match status" value="1"/>
</dbReference>
<feature type="transmembrane region" description="Helical" evidence="15">
    <location>
        <begin position="245"/>
        <end position="267"/>
    </location>
</feature>
<dbReference type="PRINTS" id="PR00943">
    <property type="entry name" value="CUATPASE"/>
</dbReference>
<dbReference type="PROSITE" id="PS50846">
    <property type="entry name" value="HMA_2"/>
    <property type="match status" value="1"/>
</dbReference>
<dbReference type="InterPro" id="IPR059000">
    <property type="entry name" value="ATPase_P-type_domA"/>
</dbReference>
<dbReference type="SFLD" id="SFLDS00003">
    <property type="entry name" value="Haloacid_Dehalogenase"/>
    <property type="match status" value="1"/>
</dbReference>
<evidence type="ECO:0000256" key="13">
    <source>
        <dbReference type="ARBA" id="ARBA00023065"/>
    </source>
</evidence>
<feature type="transmembrane region" description="Helical" evidence="15">
    <location>
        <begin position="211"/>
        <end position="233"/>
    </location>
</feature>
<dbReference type="Gene3D" id="3.30.70.100">
    <property type="match status" value="1"/>
</dbReference>
<dbReference type="GO" id="GO:0016887">
    <property type="term" value="F:ATP hydrolysis activity"/>
    <property type="evidence" value="ECO:0007669"/>
    <property type="project" value="InterPro"/>
</dbReference>
<comment type="subcellular location">
    <subcellularLocation>
        <location evidence="1">Cell membrane</location>
        <topology evidence="1">Multi-pass membrane protein</topology>
    </subcellularLocation>
</comment>
<keyword evidence="7 15" id="KW-0479">Metal-binding</keyword>
<dbReference type="GO" id="GO:0005507">
    <property type="term" value="F:copper ion binding"/>
    <property type="evidence" value="ECO:0007669"/>
    <property type="project" value="TreeGrafter"/>
</dbReference>
<dbReference type="Pfam" id="PF00702">
    <property type="entry name" value="Hydrolase"/>
    <property type="match status" value="1"/>
</dbReference>
<dbReference type="NCBIfam" id="TIGR01511">
    <property type="entry name" value="ATPase-IB1_Cu"/>
    <property type="match status" value="1"/>
</dbReference>
<dbReference type="InterPro" id="IPR036163">
    <property type="entry name" value="HMA_dom_sf"/>
</dbReference>
<dbReference type="Gene3D" id="2.70.150.10">
    <property type="entry name" value="Calcium-transporting ATPase, cytoplasmic transduction domain A"/>
    <property type="match status" value="1"/>
</dbReference>
<organism evidence="17 18">
    <name type="scientific">Crenobacter cavernae</name>
    <dbReference type="NCBI Taxonomy" id="2290923"/>
    <lineage>
        <taxon>Bacteria</taxon>
        <taxon>Pseudomonadati</taxon>
        <taxon>Pseudomonadota</taxon>
        <taxon>Betaproteobacteria</taxon>
        <taxon>Neisseriales</taxon>
        <taxon>Neisseriaceae</taxon>
        <taxon>Crenobacter</taxon>
    </lineage>
</organism>
<keyword evidence="5" id="KW-0597">Phosphoprotein</keyword>
<feature type="transmembrane region" description="Helical" evidence="15">
    <location>
        <begin position="457"/>
        <end position="481"/>
    </location>
</feature>
<dbReference type="OrthoDB" id="8552908at2"/>
<dbReference type="InterPro" id="IPR001757">
    <property type="entry name" value="P_typ_ATPase"/>
</dbReference>
<dbReference type="InterPro" id="IPR023214">
    <property type="entry name" value="HAD_sf"/>
</dbReference>
<reference evidence="17 18" key="1">
    <citation type="submission" date="2018-07" db="EMBL/GenBank/DDBJ databases">
        <title>Crenobacter cavernae sp. nov., isolated from a karst cave.</title>
        <authorList>
            <person name="Zhu H."/>
        </authorList>
    </citation>
    <scope>NUCLEOTIDE SEQUENCE [LARGE SCALE GENOMIC DNA]</scope>
    <source>
        <strain evidence="17 18">K1W11S-77</strain>
    </source>
</reference>
<evidence type="ECO:0000313" key="17">
    <source>
        <dbReference type="EMBL" id="AXK40360.1"/>
    </source>
</evidence>
<dbReference type="RefSeq" id="WP_115434287.1">
    <property type="nucleotide sequence ID" value="NZ_CP031337.1"/>
</dbReference>
<keyword evidence="13" id="KW-0406">Ion transport</keyword>
<feature type="domain" description="HMA" evidence="16">
    <location>
        <begin position="92"/>
        <end position="158"/>
    </location>
</feature>
<protein>
    <submittedName>
        <fullName evidence="17">Cadmium-translocating P-type ATPase</fullName>
        <ecNumber evidence="17">3.6.3.3</ecNumber>
    </submittedName>
</protein>
<accession>A0A345Y8V8</accession>
<evidence type="ECO:0000256" key="2">
    <source>
        <dbReference type="ARBA" id="ARBA00006024"/>
    </source>
</evidence>
<evidence type="ECO:0000256" key="15">
    <source>
        <dbReference type="RuleBase" id="RU362081"/>
    </source>
</evidence>
<dbReference type="InterPro" id="IPR008250">
    <property type="entry name" value="ATPase_P-typ_transduc_dom_A_sf"/>
</dbReference>
<keyword evidence="4 15" id="KW-1003">Cell membrane</keyword>
<dbReference type="NCBIfam" id="TIGR01512">
    <property type="entry name" value="ATPase-IB2_Cd"/>
    <property type="match status" value="1"/>
</dbReference>
<gene>
    <name evidence="17" type="primary">cadA</name>
    <name evidence="17" type="ORF">DWG20_13500</name>
</gene>
<keyword evidence="11" id="KW-1278">Translocase</keyword>
<keyword evidence="6 15" id="KW-0812">Transmembrane</keyword>
<evidence type="ECO:0000256" key="8">
    <source>
        <dbReference type="ARBA" id="ARBA00022741"/>
    </source>
</evidence>